<name>A0A543BZ50_9ACTN</name>
<feature type="compositionally biased region" description="Low complexity" evidence="1">
    <location>
        <begin position="102"/>
        <end position="113"/>
    </location>
</feature>
<reference evidence="2 3" key="1">
    <citation type="submission" date="2019-06" db="EMBL/GenBank/DDBJ databases">
        <title>Sequencing the genomes of 1000 actinobacteria strains.</title>
        <authorList>
            <person name="Klenk H.-P."/>
        </authorList>
    </citation>
    <scope>NUCLEOTIDE SEQUENCE [LARGE SCALE GENOMIC DNA]</scope>
    <source>
        <strain evidence="2 3">DSM 102200</strain>
    </source>
</reference>
<evidence type="ECO:0000313" key="3">
    <source>
        <dbReference type="Proteomes" id="UP000316096"/>
    </source>
</evidence>
<proteinExistence type="predicted"/>
<evidence type="ECO:0000313" key="2">
    <source>
        <dbReference type="EMBL" id="TQL90095.1"/>
    </source>
</evidence>
<dbReference type="Proteomes" id="UP000316096">
    <property type="component" value="Unassembled WGS sequence"/>
</dbReference>
<dbReference type="RefSeq" id="WP_221640599.1">
    <property type="nucleotide sequence ID" value="NZ_VFOZ01000002.1"/>
</dbReference>
<evidence type="ECO:0008006" key="4">
    <source>
        <dbReference type="Google" id="ProtNLM"/>
    </source>
</evidence>
<dbReference type="EMBL" id="VFOZ01000002">
    <property type="protein sequence ID" value="TQL90095.1"/>
    <property type="molecule type" value="Genomic_DNA"/>
</dbReference>
<dbReference type="AlphaFoldDB" id="A0A543BZ50"/>
<gene>
    <name evidence="2" type="ORF">FB559_7387</name>
</gene>
<protein>
    <recommendedName>
        <fullName evidence="4">Ferredoxin</fullName>
    </recommendedName>
</protein>
<organism evidence="2 3">
    <name type="scientific">Actinoallomurus bryophytorum</name>
    <dbReference type="NCBI Taxonomy" id="1490222"/>
    <lineage>
        <taxon>Bacteria</taxon>
        <taxon>Bacillati</taxon>
        <taxon>Actinomycetota</taxon>
        <taxon>Actinomycetes</taxon>
        <taxon>Streptosporangiales</taxon>
        <taxon>Thermomonosporaceae</taxon>
        <taxon>Actinoallomurus</taxon>
    </lineage>
</organism>
<accession>A0A543BZ50</accession>
<comment type="caution">
    <text evidence="2">The sequence shown here is derived from an EMBL/GenBank/DDBJ whole genome shotgun (WGS) entry which is preliminary data.</text>
</comment>
<evidence type="ECO:0000256" key="1">
    <source>
        <dbReference type="SAM" id="MobiDB-lite"/>
    </source>
</evidence>
<sequence>MIHTDNRLADLPMTPVECQRCHATVQVRKSSWQQTSVQWDEAGARTCPERRPSLIAGGIREADFFTCAGLRESIAQAAMSGTIPMAEETFEDSAPRDGRGPAGAAAEEAAVSQ</sequence>
<keyword evidence="3" id="KW-1185">Reference proteome</keyword>
<feature type="region of interest" description="Disordered" evidence="1">
    <location>
        <begin position="89"/>
        <end position="113"/>
    </location>
</feature>